<dbReference type="Pfam" id="PF01510">
    <property type="entry name" value="Amidase_2"/>
    <property type="match status" value="1"/>
</dbReference>
<organism evidence="4 5">
    <name type="scientific">Candidatus Beckwithbacteria bacterium GW2011_GWB1_47_15</name>
    <dbReference type="NCBI Taxonomy" id="1618371"/>
    <lineage>
        <taxon>Bacteria</taxon>
        <taxon>Candidatus Beckwithiibacteriota</taxon>
    </lineage>
</organism>
<feature type="domain" description="N-acetylmuramoyl-L-alanine amidase" evidence="2">
    <location>
        <begin position="397"/>
        <end position="537"/>
    </location>
</feature>
<evidence type="ECO:0000313" key="5">
    <source>
        <dbReference type="Proteomes" id="UP000033860"/>
    </source>
</evidence>
<dbReference type="GO" id="GO:0008270">
    <property type="term" value="F:zinc ion binding"/>
    <property type="evidence" value="ECO:0007669"/>
    <property type="project" value="InterPro"/>
</dbReference>
<sequence>MKNQVLKIKAIIQENSDDGREVGSSTWNKDGNTSNVITLGNFTGSQTGVFRFRAVDIPKFSRVLLARLRLRPAVTDSTDFIVNLKIKGVKEPDPAPFKSDGSNRPSTRAKTINAVDWDIIRKWEVHEWVQTPNLNLIVEELISQTEWKPGNAMMLVIEDDGSPTDQSKTCFDSSKGDGYQAELEVYYLPQGLHEQIAIGLIQGNDRDGEEDYKSTWYQSGFQSNMTTFGDDGSLDPEQSPNDAGFIFSPLAIPKRAEIISAKLLVTSPFQNNGMPNLWIKGLAEDDATVFASNGSNRPSLRTKTNAKIQWNLGHAEAGVLIGDHWTAESVYESPELKDVIQEIVDRPGWAGSKLGLVLENYNSGHGNTKYIWDYNQDSGKYAPRLLIAWTRERRVTSRDKDVETFNKANYPEFIIVHHSATPRDNTRFETIKKAHIGFGWDDIGYHKWIAGALDGDGVLILGRPDNVIGAHTDSNKMNYRSLGVVLCGNFQNSETPTSAQLATLQKVLDELRIERGIPKERILGHTEVPESATDCPGNALLPYVQKYRATGSLQ</sequence>
<comment type="similarity">
    <text evidence="1">Belongs to the N-acetylmuramoyl-L-alanine amidase 2 family.</text>
</comment>
<evidence type="ECO:0000256" key="1">
    <source>
        <dbReference type="ARBA" id="ARBA00007553"/>
    </source>
</evidence>
<evidence type="ECO:0000259" key="2">
    <source>
        <dbReference type="SMART" id="SM00644"/>
    </source>
</evidence>
<dbReference type="PANTHER" id="PTHR11022:SF41">
    <property type="entry name" value="PEPTIDOGLYCAN-RECOGNITION PROTEIN LC-RELATED"/>
    <property type="match status" value="1"/>
</dbReference>
<evidence type="ECO:0008006" key="6">
    <source>
        <dbReference type="Google" id="ProtNLM"/>
    </source>
</evidence>
<dbReference type="InterPro" id="IPR002502">
    <property type="entry name" value="Amidase_domain"/>
</dbReference>
<proteinExistence type="inferred from homology"/>
<dbReference type="Proteomes" id="UP000033860">
    <property type="component" value="Unassembled WGS sequence"/>
</dbReference>
<dbReference type="SUPFAM" id="SSF55846">
    <property type="entry name" value="N-acetylmuramoyl-L-alanine amidase-like"/>
    <property type="match status" value="1"/>
</dbReference>
<dbReference type="EMBL" id="LCNT01000009">
    <property type="protein sequence ID" value="KKU60586.1"/>
    <property type="molecule type" value="Genomic_DNA"/>
</dbReference>
<evidence type="ECO:0000259" key="3">
    <source>
        <dbReference type="SMART" id="SM00701"/>
    </source>
</evidence>
<dbReference type="PANTHER" id="PTHR11022">
    <property type="entry name" value="PEPTIDOGLYCAN RECOGNITION PROTEIN"/>
    <property type="match status" value="1"/>
</dbReference>
<dbReference type="GO" id="GO:0008745">
    <property type="term" value="F:N-acetylmuramoyl-L-alanine amidase activity"/>
    <property type="evidence" value="ECO:0007669"/>
    <property type="project" value="InterPro"/>
</dbReference>
<dbReference type="SMART" id="SM00701">
    <property type="entry name" value="PGRP"/>
    <property type="match status" value="1"/>
</dbReference>
<name>A0A0G1RU40_9BACT</name>
<dbReference type="GO" id="GO:0009253">
    <property type="term" value="P:peptidoglycan catabolic process"/>
    <property type="evidence" value="ECO:0007669"/>
    <property type="project" value="InterPro"/>
</dbReference>
<accession>A0A0G1RU40</accession>
<dbReference type="Gene3D" id="3.40.80.10">
    <property type="entry name" value="Peptidoglycan recognition protein-like"/>
    <property type="match status" value="1"/>
</dbReference>
<dbReference type="SMART" id="SM00644">
    <property type="entry name" value="Ami_2"/>
    <property type="match status" value="1"/>
</dbReference>
<dbReference type="AlphaFoldDB" id="A0A0G1RU40"/>
<reference evidence="4 5" key="1">
    <citation type="journal article" date="2015" name="Nature">
        <title>rRNA introns, odd ribosomes, and small enigmatic genomes across a large radiation of phyla.</title>
        <authorList>
            <person name="Brown C.T."/>
            <person name="Hug L.A."/>
            <person name="Thomas B.C."/>
            <person name="Sharon I."/>
            <person name="Castelle C.J."/>
            <person name="Singh A."/>
            <person name="Wilkins M.J."/>
            <person name="Williams K.H."/>
            <person name="Banfield J.F."/>
        </authorList>
    </citation>
    <scope>NUCLEOTIDE SEQUENCE [LARGE SCALE GENOMIC DNA]</scope>
</reference>
<comment type="caution">
    <text evidence="4">The sequence shown here is derived from an EMBL/GenBank/DDBJ whole genome shotgun (WGS) entry which is preliminary data.</text>
</comment>
<evidence type="ECO:0000313" key="4">
    <source>
        <dbReference type="EMBL" id="KKU60586.1"/>
    </source>
</evidence>
<protein>
    <recommendedName>
        <fullName evidence="6">N-acetylmuramoyl-L-alanine amidase</fullName>
    </recommendedName>
</protein>
<gene>
    <name evidence="4" type="ORF">UX85_C0009G0039</name>
</gene>
<dbReference type="CDD" id="cd06583">
    <property type="entry name" value="PGRP"/>
    <property type="match status" value="1"/>
</dbReference>
<dbReference type="InterPro" id="IPR006619">
    <property type="entry name" value="PGRP_domain_met/bac"/>
</dbReference>
<feature type="domain" description="Peptidoglycan recognition protein family" evidence="3">
    <location>
        <begin position="397"/>
        <end position="529"/>
    </location>
</feature>
<dbReference type="InterPro" id="IPR015510">
    <property type="entry name" value="PGRP"/>
</dbReference>
<dbReference type="InterPro" id="IPR036505">
    <property type="entry name" value="Amidase/PGRP_sf"/>
</dbReference>